<protein>
    <submittedName>
        <fullName evidence="1">Uncharacterized protein</fullName>
    </submittedName>
</protein>
<organism evidence="1 2">
    <name type="scientific">Haematococcus lacustris</name>
    <name type="common">Green alga</name>
    <name type="synonym">Haematococcus pluvialis</name>
    <dbReference type="NCBI Taxonomy" id="44745"/>
    <lineage>
        <taxon>Eukaryota</taxon>
        <taxon>Viridiplantae</taxon>
        <taxon>Chlorophyta</taxon>
        <taxon>core chlorophytes</taxon>
        <taxon>Chlorophyceae</taxon>
        <taxon>CS clade</taxon>
        <taxon>Chlamydomonadales</taxon>
        <taxon>Haematococcaceae</taxon>
        <taxon>Haematococcus</taxon>
    </lineage>
</organism>
<name>A0A699Z4W0_HAELA</name>
<sequence length="253" mass="25203">MAGSPAAAAADDDAHAAYEAGAAGAAAAAAARVTACAVAADGTPAAAAAAAAGHCWCWRRLRLRQAPHHSLNRQPGTGWVVVAAVRAPLQDLPCLAHAAGPGVLAAADGRVEGVVLHHQEVAEGGRRMLGQQGRLARRARGLGLVRAVAARFAAGLYDWPAHNGPVRAGMAVEQLSAVGGAGAGVVVAEVHGTVGPLLSAEPCGAAQEHGQPGVSLPWLSRVAAMLMNFQLASQPCHTAVQPRLGAAATGDCG</sequence>
<proteinExistence type="predicted"/>
<keyword evidence="2" id="KW-1185">Reference proteome</keyword>
<evidence type="ECO:0000313" key="1">
    <source>
        <dbReference type="EMBL" id="GFH13954.1"/>
    </source>
</evidence>
<gene>
    <name evidence="1" type="ORF">HaLaN_09923</name>
</gene>
<dbReference type="Proteomes" id="UP000485058">
    <property type="component" value="Unassembled WGS sequence"/>
</dbReference>
<reference evidence="1 2" key="1">
    <citation type="submission" date="2020-02" db="EMBL/GenBank/DDBJ databases">
        <title>Draft genome sequence of Haematococcus lacustris strain NIES-144.</title>
        <authorList>
            <person name="Morimoto D."/>
            <person name="Nakagawa S."/>
            <person name="Yoshida T."/>
            <person name="Sawayama S."/>
        </authorList>
    </citation>
    <scope>NUCLEOTIDE SEQUENCE [LARGE SCALE GENOMIC DNA]</scope>
    <source>
        <strain evidence="1 2">NIES-144</strain>
    </source>
</reference>
<evidence type="ECO:0000313" key="2">
    <source>
        <dbReference type="Proteomes" id="UP000485058"/>
    </source>
</evidence>
<accession>A0A699Z4W0</accession>
<comment type="caution">
    <text evidence="1">The sequence shown here is derived from an EMBL/GenBank/DDBJ whole genome shotgun (WGS) entry which is preliminary data.</text>
</comment>
<dbReference type="AlphaFoldDB" id="A0A699Z4W0"/>
<dbReference type="EMBL" id="BLLF01000671">
    <property type="protein sequence ID" value="GFH13954.1"/>
    <property type="molecule type" value="Genomic_DNA"/>
</dbReference>